<accession>A0A239LH56</accession>
<evidence type="ECO:0000313" key="3">
    <source>
        <dbReference type="EMBL" id="SNT29695.1"/>
    </source>
</evidence>
<dbReference type="Proteomes" id="UP000198426">
    <property type="component" value="Unassembled WGS sequence"/>
</dbReference>
<dbReference type="PANTHER" id="PTHR43135">
    <property type="entry name" value="ALPHA-D-RIBOSE 1-METHYLPHOSPHONATE 5-TRIPHOSPHATE DIPHOSPHATASE"/>
    <property type="match status" value="1"/>
</dbReference>
<dbReference type="SUPFAM" id="SSF51556">
    <property type="entry name" value="Metallo-dependent hydrolases"/>
    <property type="match status" value="1"/>
</dbReference>
<reference evidence="3 4" key="1">
    <citation type="submission" date="2017-06" db="EMBL/GenBank/DDBJ databases">
        <authorList>
            <person name="Kim H.J."/>
            <person name="Triplett B.A."/>
        </authorList>
    </citation>
    <scope>NUCLEOTIDE SEQUENCE [LARGE SCALE GENOMIC DNA]</scope>
    <source>
        <strain evidence="3 4">DSM 29339</strain>
    </source>
</reference>
<dbReference type="InterPro" id="IPR006680">
    <property type="entry name" value="Amidohydro-rel"/>
</dbReference>
<organism evidence="3 4">
    <name type="scientific">Tropicimonas sediminicola</name>
    <dbReference type="NCBI Taxonomy" id="1031541"/>
    <lineage>
        <taxon>Bacteria</taxon>
        <taxon>Pseudomonadati</taxon>
        <taxon>Pseudomonadota</taxon>
        <taxon>Alphaproteobacteria</taxon>
        <taxon>Rhodobacterales</taxon>
        <taxon>Roseobacteraceae</taxon>
        <taxon>Tropicimonas</taxon>
    </lineage>
</organism>
<proteinExistence type="predicted"/>
<feature type="signal peptide" evidence="1">
    <location>
        <begin position="1"/>
        <end position="25"/>
    </location>
</feature>
<dbReference type="InterPro" id="IPR011059">
    <property type="entry name" value="Metal-dep_hydrolase_composite"/>
</dbReference>
<gene>
    <name evidence="3" type="ORF">SAMN05421757_1102</name>
</gene>
<evidence type="ECO:0000313" key="4">
    <source>
        <dbReference type="Proteomes" id="UP000198426"/>
    </source>
</evidence>
<dbReference type="SUPFAM" id="SSF51338">
    <property type="entry name" value="Composite domain of metallo-dependent hydrolases"/>
    <property type="match status" value="2"/>
</dbReference>
<dbReference type="Gene3D" id="3.20.20.140">
    <property type="entry name" value="Metal-dependent hydrolases"/>
    <property type="match status" value="1"/>
</dbReference>
<dbReference type="Pfam" id="PF01979">
    <property type="entry name" value="Amidohydro_1"/>
    <property type="match status" value="1"/>
</dbReference>
<evidence type="ECO:0000256" key="1">
    <source>
        <dbReference type="SAM" id="SignalP"/>
    </source>
</evidence>
<feature type="chain" id="PRO_5011992001" evidence="1">
    <location>
        <begin position="26"/>
        <end position="505"/>
    </location>
</feature>
<dbReference type="PANTHER" id="PTHR43135:SF3">
    <property type="entry name" value="ALPHA-D-RIBOSE 1-METHYLPHOSPHONATE 5-TRIPHOSPHATE DIPHOSPHATASE"/>
    <property type="match status" value="1"/>
</dbReference>
<feature type="domain" description="Amidohydrolase-related" evidence="2">
    <location>
        <begin position="124"/>
        <end position="471"/>
    </location>
</feature>
<evidence type="ECO:0000259" key="2">
    <source>
        <dbReference type="Pfam" id="PF01979"/>
    </source>
</evidence>
<dbReference type="EMBL" id="FZOY01000010">
    <property type="protein sequence ID" value="SNT29695.1"/>
    <property type="molecule type" value="Genomic_DNA"/>
</dbReference>
<dbReference type="Gene3D" id="2.30.40.10">
    <property type="entry name" value="Urease, subunit C, domain 1"/>
    <property type="match status" value="1"/>
</dbReference>
<dbReference type="PROSITE" id="PS01137">
    <property type="entry name" value="TATD_1"/>
    <property type="match status" value="1"/>
</dbReference>
<dbReference type="InterPro" id="IPR051781">
    <property type="entry name" value="Metallo-dep_Hydrolase"/>
</dbReference>
<protein>
    <submittedName>
        <fullName evidence="3">Imidazolonepropionase</fullName>
    </submittedName>
</protein>
<dbReference type="InterPro" id="IPR032466">
    <property type="entry name" value="Metal_Hydrolase"/>
</dbReference>
<name>A0A239LH56_9RHOB</name>
<keyword evidence="4" id="KW-1185">Reference proteome</keyword>
<dbReference type="GO" id="GO:0016810">
    <property type="term" value="F:hydrolase activity, acting on carbon-nitrogen (but not peptide) bonds"/>
    <property type="evidence" value="ECO:0007669"/>
    <property type="project" value="InterPro"/>
</dbReference>
<dbReference type="RefSeq" id="WP_089234947.1">
    <property type="nucleotide sequence ID" value="NZ_FZOY01000010.1"/>
</dbReference>
<dbReference type="InterPro" id="IPR018228">
    <property type="entry name" value="DNase_TatD-rel_CS"/>
</dbReference>
<keyword evidence="1" id="KW-0732">Signal</keyword>
<dbReference type="OrthoDB" id="9765769at2"/>
<dbReference type="AlphaFoldDB" id="A0A239LH56"/>
<sequence>MTTLNLKALLPAMSMAVVLTTTAIAQDIPNIPSEVTLFKNVMVFDGVNDGLNDVDVLVVKNKIHKIAEGIPESGTWEVQVQTGGSKRLPDPVGGIDGYSFTIQTERGIETKEVEVNVIDGGGRTLMPGLIDSHVHVNMYKDGTIPGLQDTTWEEIGARSAAFAQEMLAMGFTTVRDMCGAHGGLRAVIDEGSLPGPRIYSSGACLSQTGGHGDWGIAGQRKNESNLERLEITRLVDGPAEVLHGARRNFALGANYLKIMVSGGVTSIKDPIYQSAFTDAEIAAAVEVAGDMDSYVAMHVFMDSDLSRALDLGVKVVDHGLTITEPTMQKLVEKGAFFSPNLTALAPEALEHPMHQDPTFPPTAKFLWLRKNSEQLFDLVRKYKPKMVFDSDYVLLTGVPYRQSMDFTKAFMAREFGNLWALQMMTSNGGELAALTGRGNPYPEGKLGVIEEGAYADILIVDGNPLEDITAIGAVDTWFDAEPRGQDVPSIRVIMKDGKFYKNTLN</sequence>